<keyword evidence="3 6" id="KW-0812">Transmembrane</keyword>
<dbReference type="PANTHER" id="PTHR13353">
    <property type="entry name" value="TRANSMEMBRANE PROTEIN 19"/>
    <property type="match status" value="1"/>
</dbReference>
<organism evidence="7 8">
    <name type="scientific">Platanthera guangdongensis</name>
    <dbReference type="NCBI Taxonomy" id="2320717"/>
    <lineage>
        <taxon>Eukaryota</taxon>
        <taxon>Viridiplantae</taxon>
        <taxon>Streptophyta</taxon>
        <taxon>Embryophyta</taxon>
        <taxon>Tracheophyta</taxon>
        <taxon>Spermatophyta</taxon>
        <taxon>Magnoliopsida</taxon>
        <taxon>Liliopsida</taxon>
        <taxon>Asparagales</taxon>
        <taxon>Orchidaceae</taxon>
        <taxon>Orchidoideae</taxon>
        <taxon>Orchideae</taxon>
        <taxon>Orchidinae</taxon>
        <taxon>Platanthera</taxon>
    </lineage>
</organism>
<sequence length="291" mass="30694">MEVPMLRLVIQSVMALLLASVIAGAAFSRKSLNRSGALAGFLVMAIHFACSCRFGALLLVFFFTSSMLTKFGEAKKRSVDEDFKEGGQRNWIQVLANSALASILAMIVAMNTGGQERCLDTKDSTLLTSLIGGVIGHYACCNGDTWSSEIGMLSNAQPRLITTFKKVRKGTNGAVSLEGLLAAAAGGFVIGLAFVVVGWLTVSCPADVTRKELLVVPIATFAGLCGSLIDSVLGATFQFSGYCSLRKKVVGRKTASVVRISGVELLDNNAVNAVSILLTTLLTGLACTHIF</sequence>
<evidence type="ECO:0000256" key="2">
    <source>
        <dbReference type="ARBA" id="ARBA00009012"/>
    </source>
</evidence>
<reference evidence="7 8" key="1">
    <citation type="journal article" date="2022" name="Nat. Plants">
        <title>Genomes of leafy and leafless Platanthera orchids illuminate the evolution of mycoheterotrophy.</title>
        <authorList>
            <person name="Li M.H."/>
            <person name="Liu K.W."/>
            <person name="Li Z."/>
            <person name="Lu H.C."/>
            <person name="Ye Q.L."/>
            <person name="Zhang D."/>
            <person name="Wang J.Y."/>
            <person name="Li Y.F."/>
            <person name="Zhong Z.M."/>
            <person name="Liu X."/>
            <person name="Yu X."/>
            <person name="Liu D.K."/>
            <person name="Tu X.D."/>
            <person name="Liu B."/>
            <person name="Hao Y."/>
            <person name="Liao X.Y."/>
            <person name="Jiang Y.T."/>
            <person name="Sun W.H."/>
            <person name="Chen J."/>
            <person name="Chen Y.Q."/>
            <person name="Ai Y."/>
            <person name="Zhai J.W."/>
            <person name="Wu S.S."/>
            <person name="Zhou Z."/>
            <person name="Hsiao Y.Y."/>
            <person name="Wu W.L."/>
            <person name="Chen Y.Y."/>
            <person name="Lin Y.F."/>
            <person name="Hsu J.L."/>
            <person name="Li C.Y."/>
            <person name="Wang Z.W."/>
            <person name="Zhao X."/>
            <person name="Zhong W.Y."/>
            <person name="Ma X.K."/>
            <person name="Ma L."/>
            <person name="Huang J."/>
            <person name="Chen G.Z."/>
            <person name="Huang M.Z."/>
            <person name="Huang L."/>
            <person name="Peng D.H."/>
            <person name="Luo Y.B."/>
            <person name="Zou S.Q."/>
            <person name="Chen S.P."/>
            <person name="Lan S."/>
            <person name="Tsai W.C."/>
            <person name="Van de Peer Y."/>
            <person name="Liu Z.J."/>
        </authorList>
    </citation>
    <scope>NUCLEOTIDE SEQUENCE [LARGE SCALE GENOMIC DNA]</scope>
    <source>
        <strain evidence="7">Lor288</strain>
    </source>
</reference>
<keyword evidence="8" id="KW-1185">Reference proteome</keyword>
<feature type="transmembrane region" description="Helical" evidence="6">
    <location>
        <begin position="39"/>
        <end position="63"/>
    </location>
</feature>
<evidence type="ECO:0000256" key="5">
    <source>
        <dbReference type="ARBA" id="ARBA00023136"/>
    </source>
</evidence>
<evidence type="ECO:0000313" key="7">
    <source>
        <dbReference type="EMBL" id="KAK8941945.1"/>
    </source>
</evidence>
<name>A0ABR2LIG4_9ASPA</name>
<dbReference type="Proteomes" id="UP001412067">
    <property type="component" value="Unassembled WGS sequence"/>
</dbReference>
<comment type="caution">
    <text evidence="7">The sequence shown here is derived from an EMBL/GenBank/DDBJ whole genome shotgun (WGS) entry which is preliminary data.</text>
</comment>
<feature type="transmembrane region" description="Helical" evidence="6">
    <location>
        <begin position="175"/>
        <end position="202"/>
    </location>
</feature>
<evidence type="ECO:0000256" key="3">
    <source>
        <dbReference type="ARBA" id="ARBA00022692"/>
    </source>
</evidence>
<proteinExistence type="inferred from homology"/>
<feature type="transmembrane region" description="Helical" evidence="6">
    <location>
        <begin position="214"/>
        <end position="237"/>
    </location>
</feature>
<keyword evidence="5 6" id="KW-0472">Membrane</keyword>
<comment type="subcellular location">
    <subcellularLocation>
        <location evidence="1">Membrane</location>
        <topology evidence="1">Multi-pass membrane protein</topology>
    </subcellularLocation>
</comment>
<accession>A0ABR2LIG4</accession>
<protein>
    <recommendedName>
        <fullName evidence="9">Transmembrane protein 19</fullName>
    </recommendedName>
</protein>
<evidence type="ECO:0008006" key="9">
    <source>
        <dbReference type="Google" id="ProtNLM"/>
    </source>
</evidence>
<evidence type="ECO:0000256" key="1">
    <source>
        <dbReference type="ARBA" id="ARBA00004141"/>
    </source>
</evidence>
<dbReference type="EMBL" id="JBBWWR010000019">
    <property type="protein sequence ID" value="KAK8941945.1"/>
    <property type="molecule type" value="Genomic_DNA"/>
</dbReference>
<gene>
    <name evidence="7" type="ORF">KSP40_PGU006142</name>
</gene>
<evidence type="ECO:0000256" key="6">
    <source>
        <dbReference type="SAM" id="Phobius"/>
    </source>
</evidence>
<dbReference type="PANTHER" id="PTHR13353:SF14">
    <property type="entry name" value="PROTEIN PGR"/>
    <property type="match status" value="1"/>
</dbReference>
<dbReference type="Pfam" id="PF01940">
    <property type="entry name" value="DUF92"/>
    <property type="match status" value="1"/>
</dbReference>
<evidence type="ECO:0000256" key="4">
    <source>
        <dbReference type="ARBA" id="ARBA00022989"/>
    </source>
</evidence>
<feature type="transmembrane region" description="Helical" evidence="6">
    <location>
        <begin position="6"/>
        <end position="27"/>
    </location>
</feature>
<keyword evidence="4 6" id="KW-1133">Transmembrane helix</keyword>
<feature type="transmembrane region" description="Helical" evidence="6">
    <location>
        <begin position="91"/>
        <end position="110"/>
    </location>
</feature>
<dbReference type="InterPro" id="IPR002794">
    <property type="entry name" value="DUF92_TMEM19"/>
</dbReference>
<evidence type="ECO:0000313" key="8">
    <source>
        <dbReference type="Proteomes" id="UP001412067"/>
    </source>
</evidence>
<comment type="similarity">
    <text evidence="2">Belongs to the TMEM19 family.</text>
</comment>